<feature type="non-terminal residue" evidence="1">
    <location>
        <position position="147"/>
    </location>
</feature>
<evidence type="ECO:0000313" key="1">
    <source>
        <dbReference type="EMBL" id="KAI4830622.1"/>
    </source>
</evidence>
<proteinExistence type="predicted"/>
<gene>
    <name evidence="1" type="ORF">KUCAC02_002241</name>
</gene>
<accession>A0ACB9XUY4</accession>
<name>A0ACB9XUY4_CHAAC</name>
<protein>
    <submittedName>
        <fullName evidence="1">Uncharacterized protein</fullName>
    </submittedName>
</protein>
<feature type="non-terminal residue" evidence="1">
    <location>
        <position position="1"/>
    </location>
</feature>
<comment type="caution">
    <text evidence="1">The sequence shown here is derived from an EMBL/GenBank/DDBJ whole genome shotgun (WGS) entry which is preliminary data.</text>
</comment>
<reference evidence="1" key="1">
    <citation type="submission" date="2022-05" db="EMBL/GenBank/DDBJ databases">
        <title>Chromosome-level genome of Chaenocephalus aceratus.</title>
        <authorList>
            <person name="Park H."/>
        </authorList>
    </citation>
    <scope>NUCLEOTIDE SEQUENCE</scope>
    <source>
        <strain evidence="1">KU_202001</strain>
    </source>
</reference>
<dbReference type="EMBL" id="CM043787">
    <property type="protein sequence ID" value="KAI4830622.1"/>
    <property type="molecule type" value="Genomic_DNA"/>
</dbReference>
<keyword evidence="2" id="KW-1185">Reference proteome</keyword>
<evidence type="ECO:0000313" key="2">
    <source>
        <dbReference type="Proteomes" id="UP001057452"/>
    </source>
</evidence>
<sequence length="147" mass="15806">SCVLSPPSIPGIRVCWGIFKTEASWTILGAIGGGGVLSSPASSGLYWGYEPQTLPFKPGPSQGTGEAYVSHEVNEEKSLSKGTSQDSSGVLEEEHRRGRRMLHAKEEVECQYTHPHHVGGCFPTAHHKHGTPFSTTTVNTPIPLTLQ</sequence>
<dbReference type="Proteomes" id="UP001057452">
    <property type="component" value="Chromosome 3"/>
</dbReference>
<organism evidence="1 2">
    <name type="scientific">Chaenocephalus aceratus</name>
    <name type="common">Blackfin icefish</name>
    <name type="synonym">Chaenichthys aceratus</name>
    <dbReference type="NCBI Taxonomy" id="36190"/>
    <lineage>
        <taxon>Eukaryota</taxon>
        <taxon>Metazoa</taxon>
        <taxon>Chordata</taxon>
        <taxon>Craniata</taxon>
        <taxon>Vertebrata</taxon>
        <taxon>Euteleostomi</taxon>
        <taxon>Actinopterygii</taxon>
        <taxon>Neopterygii</taxon>
        <taxon>Teleostei</taxon>
        <taxon>Neoteleostei</taxon>
        <taxon>Acanthomorphata</taxon>
        <taxon>Eupercaria</taxon>
        <taxon>Perciformes</taxon>
        <taxon>Notothenioidei</taxon>
        <taxon>Channichthyidae</taxon>
        <taxon>Chaenocephalus</taxon>
    </lineage>
</organism>